<sequence>MFVVVRSELEVSAVDGAPLVSSKTPQYGGDAGKAIARVKPHWARMGITRVANLTGLDRIGIPVVMVCRPNARSLAVSQGKGTDMDAAIASGLMESVELYHAEHIELPLKLGSMAELSHSHSFAEIDRLPRVAGEQFTRDLVTLWIEGTDLISHEGRWLPFECVRANFTVPAPPGSGYFDCSSNGLASGGSYDEAIHHAICEVVERDATALWNRLPSAQRRSTGVDLGSAPDGPCRDVLEKLKRADFRVAGWETTSDIGVPAFFCLIADQRDRKSHHGIGAAAHPVPEIALLKALIEAAQVRTTYVSGARDDLQPEEYREAYRENRHRLAERLLSEHSPDRRIAAAENVGIVSNLGWLINRLQAARVTEVVAVDLSKEDIGLPVVKVVIPGLEGPDDHGGYVPGERARRTLGAAL</sequence>
<dbReference type="PROSITE" id="PS51664">
    <property type="entry name" value="YCAO"/>
    <property type="match status" value="1"/>
</dbReference>
<feature type="domain" description="YcaO" evidence="1">
    <location>
        <begin position="79"/>
        <end position="414"/>
    </location>
</feature>
<name>A0A3A5KW06_9HYPH</name>
<dbReference type="EMBL" id="QZWZ01000013">
    <property type="protein sequence ID" value="RJT37597.1"/>
    <property type="molecule type" value="Genomic_DNA"/>
</dbReference>
<dbReference type="AlphaFoldDB" id="A0A3A5KW06"/>
<dbReference type="InterPro" id="IPR003776">
    <property type="entry name" value="YcaO-like_dom"/>
</dbReference>
<keyword evidence="3" id="KW-1185">Reference proteome</keyword>
<gene>
    <name evidence="2" type="ORF">D3227_18430</name>
</gene>
<protein>
    <recommendedName>
        <fullName evidence="1">YcaO domain-containing protein</fullName>
    </recommendedName>
</protein>
<evidence type="ECO:0000313" key="3">
    <source>
        <dbReference type="Proteomes" id="UP000272706"/>
    </source>
</evidence>
<organism evidence="2 3">
    <name type="scientific">Mesorhizobium waimense</name>
    <dbReference type="NCBI Taxonomy" id="1300307"/>
    <lineage>
        <taxon>Bacteria</taxon>
        <taxon>Pseudomonadati</taxon>
        <taxon>Pseudomonadota</taxon>
        <taxon>Alphaproteobacteria</taxon>
        <taxon>Hyphomicrobiales</taxon>
        <taxon>Phyllobacteriaceae</taxon>
        <taxon>Mesorhizobium</taxon>
    </lineage>
</organism>
<evidence type="ECO:0000313" key="2">
    <source>
        <dbReference type="EMBL" id="RJT37597.1"/>
    </source>
</evidence>
<dbReference type="OrthoDB" id="109999at2"/>
<dbReference type="Gene3D" id="3.30.1330.230">
    <property type="match status" value="2"/>
</dbReference>
<evidence type="ECO:0000259" key="1">
    <source>
        <dbReference type="PROSITE" id="PS51664"/>
    </source>
</evidence>
<accession>A0A3A5KW06</accession>
<dbReference type="Pfam" id="PF02624">
    <property type="entry name" value="YcaO"/>
    <property type="match status" value="1"/>
</dbReference>
<reference evidence="2 3" key="1">
    <citation type="submission" date="2018-09" db="EMBL/GenBank/DDBJ databases">
        <title>Mesorhizobium carmichaelinearum sp. nov. isolated from Carmichaelinea spp. root nodules in New Zealand.</title>
        <authorList>
            <person name="De Meyer S.E."/>
        </authorList>
    </citation>
    <scope>NUCLEOTIDE SEQUENCE [LARGE SCALE GENOMIC DNA]</scope>
    <source>
        <strain evidence="2 3">ICMP19557</strain>
    </source>
</reference>
<dbReference type="PANTHER" id="PTHR37809">
    <property type="entry name" value="RIBOSOMAL PROTEIN S12 METHYLTHIOTRANSFERASE ACCESSORY FACTOR YCAO"/>
    <property type="match status" value="1"/>
</dbReference>
<dbReference type="PANTHER" id="PTHR37809:SF1">
    <property type="entry name" value="RIBOSOMAL PROTEIN S12 METHYLTHIOTRANSFERASE ACCESSORY FACTOR YCAO"/>
    <property type="match status" value="1"/>
</dbReference>
<comment type="caution">
    <text evidence="2">The sequence shown here is derived from an EMBL/GenBank/DDBJ whole genome shotgun (WGS) entry which is preliminary data.</text>
</comment>
<proteinExistence type="predicted"/>
<dbReference type="NCBIfam" id="TIGR00702">
    <property type="entry name" value="YcaO-type kinase domain"/>
    <property type="match status" value="1"/>
</dbReference>
<dbReference type="Proteomes" id="UP000272706">
    <property type="component" value="Unassembled WGS sequence"/>
</dbReference>